<organism evidence="1 2">
    <name type="scientific">Crocosphaera watsonii WH 0401</name>
    <dbReference type="NCBI Taxonomy" id="555881"/>
    <lineage>
        <taxon>Bacteria</taxon>
        <taxon>Bacillati</taxon>
        <taxon>Cyanobacteriota</taxon>
        <taxon>Cyanophyceae</taxon>
        <taxon>Oscillatoriophycideae</taxon>
        <taxon>Chroococcales</taxon>
        <taxon>Aphanothecaceae</taxon>
        <taxon>Crocosphaera</taxon>
    </lineage>
</organism>
<sequence>MATTETQLNLITNVTGEPYQPARLYYYVTNKKLFWGSLRS</sequence>
<evidence type="ECO:0000313" key="1">
    <source>
        <dbReference type="EMBL" id="CCQ61091.1"/>
    </source>
</evidence>
<proteinExistence type="predicted"/>
<reference evidence="1 2" key="1">
    <citation type="submission" date="2013-01" db="EMBL/GenBank/DDBJ databases">
        <authorList>
            <person name="Bench S."/>
        </authorList>
    </citation>
    <scope>NUCLEOTIDE SEQUENCE [LARGE SCALE GENOMIC DNA]</scope>
    <source>
        <strain evidence="1 2">WH 0401</strain>
    </source>
</reference>
<dbReference type="Proteomes" id="UP000018198">
    <property type="component" value="Unassembled WGS sequence"/>
</dbReference>
<gene>
    <name evidence="1" type="ORF">CWATWH0401_161</name>
</gene>
<reference evidence="1 2" key="2">
    <citation type="submission" date="2013-09" db="EMBL/GenBank/DDBJ databases">
        <title>Whole genome comparison of six Crocosphaera watsonii strains with differing phenotypes.</title>
        <authorList>
            <person name="Bench S.R."/>
            <person name="Heller P."/>
            <person name="Frank I."/>
            <person name="Arciniega M."/>
            <person name="Shilova I.N."/>
            <person name="Zehr J.P."/>
        </authorList>
    </citation>
    <scope>NUCLEOTIDE SEQUENCE [LARGE SCALE GENOMIC DNA]</scope>
    <source>
        <strain evidence="1 2">WH 0401</strain>
    </source>
</reference>
<comment type="caution">
    <text evidence="1">The sequence shown here is derived from an EMBL/GenBank/DDBJ whole genome shotgun (WGS) entry which is preliminary data.</text>
</comment>
<dbReference type="AlphaFoldDB" id="T2J7E3"/>
<evidence type="ECO:0000313" key="2">
    <source>
        <dbReference type="Proteomes" id="UP000018198"/>
    </source>
</evidence>
<name>T2J7E3_CROWT</name>
<dbReference type="EMBL" id="CAQM01000264">
    <property type="protein sequence ID" value="CCQ61091.1"/>
    <property type="molecule type" value="Genomic_DNA"/>
</dbReference>
<accession>T2J7E3</accession>
<protein>
    <submittedName>
        <fullName evidence="1">Uncharacterized protein</fullName>
    </submittedName>
</protein>